<keyword evidence="9" id="KW-1185">Reference proteome</keyword>
<comment type="subcellular location">
    <subcellularLocation>
        <location evidence="1">Cell membrane</location>
        <topology evidence="1">Multi-pass membrane protein</topology>
    </subcellularLocation>
</comment>
<dbReference type="Pfam" id="PF01292">
    <property type="entry name" value="Ni_hydr_CYTB"/>
    <property type="match status" value="1"/>
</dbReference>
<dbReference type="Proteomes" id="UP000290244">
    <property type="component" value="Chromosome"/>
</dbReference>
<evidence type="ECO:0000313" key="9">
    <source>
        <dbReference type="Proteomes" id="UP000290244"/>
    </source>
</evidence>
<evidence type="ECO:0000256" key="3">
    <source>
        <dbReference type="ARBA" id="ARBA00022692"/>
    </source>
</evidence>
<feature type="transmembrane region" description="Helical" evidence="6">
    <location>
        <begin position="12"/>
        <end position="30"/>
    </location>
</feature>
<dbReference type="RefSeq" id="WP_130603136.1">
    <property type="nucleotide sequence ID" value="NZ_CP034759.1"/>
</dbReference>
<evidence type="ECO:0000259" key="7">
    <source>
        <dbReference type="Pfam" id="PF01292"/>
    </source>
</evidence>
<organism evidence="8 9">
    <name type="scientific">Litorilituus sediminis</name>
    <dbReference type="NCBI Taxonomy" id="718192"/>
    <lineage>
        <taxon>Bacteria</taxon>
        <taxon>Pseudomonadati</taxon>
        <taxon>Pseudomonadota</taxon>
        <taxon>Gammaproteobacteria</taxon>
        <taxon>Alteromonadales</taxon>
        <taxon>Colwelliaceae</taxon>
        <taxon>Litorilituus</taxon>
    </lineage>
</organism>
<dbReference type="GO" id="GO:0009055">
    <property type="term" value="F:electron transfer activity"/>
    <property type="evidence" value="ECO:0007669"/>
    <property type="project" value="InterPro"/>
</dbReference>
<proteinExistence type="predicted"/>
<reference evidence="8 9" key="1">
    <citation type="submission" date="2018-12" db="EMBL/GenBank/DDBJ databases">
        <title>Complete genome of Litorilituus sediminis.</title>
        <authorList>
            <person name="Liu A."/>
            <person name="Rong J."/>
        </authorList>
    </citation>
    <scope>NUCLEOTIDE SEQUENCE [LARGE SCALE GENOMIC DNA]</scope>
    <source>
        <strain evidence="8 9">JCM 17549</strain>
    </source>
</reference>
<evidence type="ECO:0000256" key="6">
    <source>
        <dbReference type="SAM" id="Phobius"/>
    </source>
</evidence>
<accession>A0A4P6P8U2</accession>
<dbReference type="GO" id="GO:0020037">
    <property type="term" value="F:heme binding"/>
    <property type="evidence" value="ECO:0007669"/>
    <property type="project" value="TreeGrafter"/>
</dbReference>
<evidence type="ECO:0000256" key="1">
    <source>
        <dbReference type="ARBA" id="ARBA00004651"/>
    </source>
</evidence>
<dbReference type="OrthoDB" id="196472at2"/>
<keyword evidence="4 6" id="KW-1133">Transmembrane helix</keyword>
<dbReference type="PANTHER" id="PTHR30485">
    <property type="entry name" value="NI/FE-HYDROGENASE 1 B-TYPE CYTOCHROME SUBUNIT"/>
    <property type="match status" value="1"/>
</dbReference>
<dbReference type="EMBL" id="CP034759">
    <property type="protein sequence ID" value="QBG36719.1"/>
    <property type="molecule type" value="Genomic_DNA"/>
</dbReference>
<dbReference type="GO" id="GO:0022904">
    <property type="term" value="P:respiratory electron transport chain"/>
    <property type="evidence" value="ECO:0007669"/>
    <property type="project" value="InterPro"/>
</dbReference>
<feature type="transmembrane region" description="Helical" evidence="6">
    <location>
        <begin position="42"/>
        <end position="60"/>
    </location>
</feature>
<feature type="domain" description="Cytochrome b561 bacterial/Ni-hydrogenase" evidence="7">
    <location>
        <begin position="8"/>
        <end position="182"/>
    </location>
</feature>
<dbReference type="PANTHER" id="PTHR30485:SF2">
    <property type="entry name" value="BLL0597 PROTEIN"/>
    <property type="match status" value="1"/>
</dbReference>
<dbReference type="SUPFAM" id="SSF81342">
    <property type="entry name" value="Transmembrane di-heme cytochromes"/>
    <property type="match status" value="1"/>
</dbReference>
<dbReference type="GO" id="GO:0005886">
    <property type="term" value="C:plasma membrane"/>
    <property type="evidence" value="ECO:0007669"/>
    <property type="project" value="UniProtKB-SubCell"/>
</dbReference>
<dbReference type="AlphaFoldDB" id="A0A4P6P8U2"/>
<dbReference type="Gene3D" id="1.20.950.20">
    <property type="entry name" value="Transmembrane di-heme cytochromes, Chain C"/>
    <property type="match status" value="1"/>
</dbReference>
<dbReference type="InterPro" id="IPR016174">
    <property type="entry name" value="Di-haem_cyt_TM"/>
</dbReference>
<gene>
    <name evidence="8" type="ORF">EMK97_13820</name>
</gene>
<dbReference type="KEGG" id="lsd:EMK97_13820"/>
<sequence length="230" mass="25882">MKKQYLIWDLPLRLFHWGFATTLLLLWLTAELGTDYIDWHIKLGYIILVLTSFRIFWGVVGPKHARFSQFMPSPSAVINYLKSHKSVDAKVYAGHNPIGSIMVLLMLLLVLLQASSGLFVDDEVFSSGPYFNAAGASVDKIMRIIHLNTFDFILAAIALHITAIIFYKKVKKQNLAKAMLTGKKDAEKLSAEDEISGSRLGLALIVLALCVGFVYWLVVINPPPMEEFFY</sequence>
<protein>
    <submittedName>
        <fullName evidence="8">Cytochrome B</fullName>
    </submittedName>
</protein>
<dbReference type="InterPro" id="IPR051542">
    <property type="entry name" value="Hydrogenase_cytochrome"/>
</dbReference>
<feature type="transmembrane region" description="Helical" evidence="6">
    <location>
        <begin position="98"/>
        <end position="120"/>
    </location>
</feature>
<evidence type="ECO:0000256" key="5">
    <source>
        <dbReference type="ARBA" id="ARBA00023136"/>
    </source>
</evidence>
<evidence type="ECO:0000256" key="2">
    <source>
        <dbReference type="ARBA" id="ARBA00022475"/>
    </source>
</evidence>
<keyword evidence="5 6" id="KW-0472">Membrane</keyword>
<name>A0A4P6P8U2_9GAMM</name>
<evidence type="ECO:0000256" key="4">
    <source>
        <dbReference type="ARBA" id="ARBA00022989"/>
    </source>
</evidence>
<keyword evidence="2" id="KW-1003">Cell membrane</keyword>
<keyword evidence="3 6" id="KW-0812">Transmembrane</keyword>
<feature type="transmembrane region" description="Helical" evidence="6">
    <location>
        <begin position="144"/>
        <end position="167"/>
    </location>
</feature>
<dbReference type="InterPro" id="IPR011577">
    <property type="entry name" value="Cyt_b561_bac/Ni-Hgenase"/>
</dbReference>
<evidence type="ECO:0000313" key="8">
    <source>
        <dbReference type="EMBL" id="QBG36719.1"/>
    </source>
</evidence>
<feature type="transmembrane region" description="Helical" evidence="6">
    <location>
        <begin position="200"/>
        <end position="220"/>
    </location>
</feature>